<dbReference type="EMBL" id="JAPDRQ010000330">
    <property type="protein sequence ID" value="KAJ9650562.1"/>
    <property type="molecule type" value="Genomic_DNA"/>
</dbReference>
<evidence type="ECO:0000313" key="2">
    <source>
        <dbReference type="Proteomes" id="UP001172386"/>
    </source>
</evidence>
<comment type="caution">
    <text evidence="1">The sequence shown here is derived from an EMBL/GenBank/DDBJ whole genome shotgun (WGS) entry which is preliminary data.</text>
</comment>
<sequence length="931" mass="99402">MRMRASKVFPLALFASTAAGQNILSSLLSEAGSIFTVVTSAIGNTNTATTSPSATTTSSTSSSSSDTSTATSSSTTSSATAAASSILSTASSTTSSTPSTAANAAQSATSTPVASSNGGGSSNVLPIVLGCTLGALALAAFLALLFLCRRRRRRSSSAAKHRPLSPSDEEIESWRHEKPHVRNSKGPVEHIAPVEPHTSGAPLMTEHSDNARFHEQHQNPFAPVPPPARRSNSRAGLHGPAYYSTQPYSADDYHPQNGPRPDTLREEPNIHGDNHHTAAAAAGGLALGGLAAHALGQHGRKRPESRDRDITDEKRDLAFSEDEHNTLPQTAHRNSGSVSRASVKEPWPFMDAHDRRSMDSARSRAQSLNRSPEYFATPDQHPSHPPALPSAAGTAVLGGLAGAAVARNSRNKSPHRKGILKQTTSDSSDPVSTSSRSRSSDNIAGADRRDFASGPHELAATDYPPTPTTRERRDSTLGTAAPTAAIGSYINETSPERQRPGRGRSGSSTSLPMPVQPITIPTASQRNSTDSNAPAIPSRSPRRMSINPNARYSTATEGTAEMPAHSTEKELVSPPLQPQRLHEHDGIVSPVSPINDSQPGSWSRAQAEELGITTAGAGPATAGARNLSQQSTAVESPEVASDSSSDQSSGLVSAIQRIFNSQKSAWADEESANSRAHYHTLSTSGTQYDDTVPVKSVPHRKPAPNRNSSQYHSQYGNVDRTSTGSEIMPGAWQQNSPNPRHSGESARSIPPQHRSRGNSIPNIDAASTEYDNPAANQTRPRARSRSGYGFGSGDPFDLATMRTDSNMTGISLSNYTTPSTHMTHPNVQPAYQRPAFPKRDSSSPEYKEPTLAELRLQVVEEDKQRARKQQKHSRNNSAGLRYGDDSELFNLAMPGQEGPLYEREKFYGQDTPTRRSTEQPSARRTSVGWAY</sequence>
<proteinExistence type="predicted"/>
<dbReference type="Proteomes" id="UP001172386">
    <property type="component" value="Unassembled WGS sequence"/>
</dbReference>
<organism evidence="1 2">
    <name type="scientific">Neophaeococcomyces mojaviensis</name>
    <dbReference type="NCBI Taxonomy" id="3383035"/>
    <lineage>
        <taxon>Eukaryota</taxon>
        <taxon>Fungi</taxon>
        <taxon>Dikarya</taxon>
        <taxon>Ascomycota</taxon>
        <taxon>Pezizomycotina</taxon>
        <taxon>Eurotiomycetes</taxon>
        <taxon>Chaetothyriomycetidae</taxon>
        <taxon>Chaetothyriales</taxon>
        <taxon>Chaetothyriales incertae sedis</taxon>
        <taxon>Neophaeococcomyces</taxon>
    </lineage>
</organism>
<gene>
    <name evidence="1" type="ORF">H2198_010141</name>
</gene>
<name>A0ACC2ZSG4_9EURO</name>
<keyword evidence="2" id="KW-1185">Reference proteome</keyword>
<accession>A0ACC2ZSG4</accession>
<protein>
    <submittedName>
        <fullName evidence="1">Uncharacterized protein</fullName>
    </submittedName>
</protein>
<evidence type="ECO:0000313" key="1">
    <source>
        <dbReference type="EMBL" id="KAJ9650562.1"/>
    </source>
</evidence>
<reference evidence="1" key="1">
    <citation type="submission" date="2022-10" db="EMBL/GenBank/DDBJ databases">
        <title>Culturing micro-colonial fungi from biological soil crusts in the Mojave desert and describing Neophaeococcomyces mojavensis, and introducing the new genera and species Taxawa tesnikishii.</title>
        <authorList>
            <person name="Kurbessoian T."/>
            <person name="Stajich J.E."/>
        </authorList>
    </citation>
    <scope>NUCLEOTIDE SEQUENCE</scope>
    <source>
        <strain evidence="1">JES_112</strain>
    </source>
</reference>